<evidence type="ECO:0000313" key="2">
    <source>
        <dbReference type="EMBL" id="CAB3650855.1"/>
    </source>
</evidence>
<evidence type="ECO:0000313" key="3">
    <source>
        <dbReference type="Proteomes" id="UP000494214"/>
    </source>
</evidence>
<protein>
    <recommendedName>
        <fullName evidence="4">Zinc-ribbon domain-containing protein</fullName>
    </recommendedName>
</protein>
<dbReference type="RefSeq" id="WP_254594838.1">
    <property type="nucleotide sequence ID" value="NZ_CADIJM010000001.1"/>
</dbReference>
<keyword evidence="3" id="KW-1185">Reference proteome</keyword>
<proteinExistence type="predicted"/>
<keyword evidence="1" id="KW-0812">Transmembrane</keyword>
<sequence length="348" mass="38521">MLLIIFLWIALAIVVGFMAKRRGRNGIGWALLAGLISAPVAGIFLKRIPNRSPLASQPLLSTHIECLHCGERILREARVCRHCGGDVTDAGLTAVRQAMPVGYWFDLPDPAFKLMRTADRVALIKPVPPWIVVDQSLDSIVIGSRWPGKLWRVRVEKQGDMSDLVAEPGYWRASAIELLEALPLSVLFGPKGEAVLEIIAQINTLSRSEAQALADNLPENAWMAYSRAWMRWSQEDGESAADEESNWRGALAATRRGDKARSPVHSGFLLIHSQLRQRAEQLDGGNAFTLIEEDGETEQVLKPMWQAACDALLFAAMARAAPQYVSDEDAVTLLHAWTRVLSRESERA</sequence>
<dbReference type="EMBL" id="CADIJM010000001">
    <property type="protein sequence ID" value="CAB3650855.1"/>
    <property type="molecule type" value="Genomic_DNA"/>
</dbReference>
<gene>
    <name evidence="2" type="ORF">LMG26690_00049</name>
</gene>
<accession>A0A6S6YWU5</accession>
<keyword evidence="1" id="KW-1133">Transmembrane helix</keyword>
<feature type="transmembrane region" description="Helical" evidence="1">
    <location>
        <begin position="26"/>
        <end position="45"/>
    </location>
</feature>
<evidence type="ECO:0000256" key="1">
    <source>
        <dbReference type="SAM" id="Phobius"/>
    </source>
</evidence>
<dbReference type="Proteomes" id="UP000494214">
    <property type="component" value="Unassembled WGS sequence"/>
</dbReference>
<organism evidence="2 3">
    <name type="scientific">Achromobacter animicus</name>
    <dbReference type="NCBI Taxonomy" id="1389935"/>
    <lineage>
        <taxon>Bacteria</taxon>
        <taxon>Pseudomonadati</taxon>
        <taxon>Pseudomonadota</taxon>
        <taxon>Betaproteobacteria</taxon>
        <taxon>Burkholderiales</taxon>
        <taxon>Alcaligenaceae</taxon>
        <taxon>Achromobacter</taxon>
    </lineage>
</organism>
<reference evidence="2 3" key="1">
    <citation type="submission" date="2020-04" db="EMBL/GenBank/DDBJ databases">
        <authorList>
            <person name="De Canck E."/>
        </authorList>
    </citation>
    <scope>NUCLEOTIDE SEQUENCE [LARGE SCALE GENOMIC DNA]</scope>
    <source>
        <strain evidence="2 3">LMG 26690</strain>
    </source>
</reference>
<dbReference type="AlphaFoldDB" id="A0A6S6YWU5"/>
<name>A0A6S6YWU5_9BURK</name>
<evidence type="ECO:0008006" key="4">
    <source>
        <dbReference type="Google" id="ProtNLM"/>
    </source>
</evidence>
<keyword evidence="1" id="KW-0472">Membrane</keyword>